<dbReference type="Proteomes" id="UP000270224">
    <property type="component" value="Unassembled WGS sequence"/>
</dbReference>
<dbReference type="InterPro" id="IPR014710">
    <property type="entry name" value="RmlC-like_jellyroll"/>
</dbReference>
<dbReference type="GO" id="GO:0016702">
    <property type="term" value="F:oxidoreductase activity, acting on single donors with incorporation of molecular oxygen, incorporation of two atoms of oxygen"/>
    <property type="evidence" value="ECO:0007669"/>
    <property type="project" value="InterPro"/>
</dbReference>
<evidence type="ECO:0000313" key="3">
    <source>
        <dbReference type="Proteomes" id="UP000270224"/>
    </source>
</evidence>
<dbReference type="AlphaFoldDB" id="A0A3N0WY06"/>
<dbReference type="GO" id="GO:0005506">
    <property type="term" value="F:iron ion binding"/>
    <property type="evidence" value="ECO:0007669"/>
    <property type="project" value="InterPro"/>
</dbReference>
<dbReference type="Pfam" id="PF05995">
    <property type="entry name" value="CDO_I"/>
    <property type="match status" value="1"/>
</dbReference>
<organism evidence="2 3">
    <name type="scientific">Kaistella daneshvariae</name>
    <dbReference type="NCBI Taxonomy" id="2487074"/>
    <lineage>
        <taxon>Bacteria</taxon>
        <taxon>Pseudomonadati</taxon>
        <taxon>Bacteroidota</taxon>
        <taxon>Flavobacteriia</taxon>
        <taxon>Flavobacteriales</taxon>
        <taxon>Weeksellaceae</taxon>
        <taxon>Chryseobacterium group</taxon>
        <taxon>Kaistella</taxon>
    </lineage>
</organism>
<evidence type="ECO:0000313" key="2">
    <source>
        <dbReference type="EMBL" id="ROI09970.1"/>
    </source>
</evidence>
<protein>
    <submittedName>
        <fullName evidence="2">Uncharacterized protein</fullName>
    </submittedName>
</protein>
<dbReference type="OrthoDB" id="1258177at2"/>
<reference evidence="3" key="2">
    <citation type="submission" date="2018-11" db="EMBL/GenBank/DDBJ databases">
        <title>Proposal to divide the Flavobacteriaceae and reorganize its genera based on Amino Acid Identity values calculated from whole genome sequences.</title>
        <authorList>
            <person name="Nicholson A.C."/>
            <person name="Gulvik C.A."/>
            <person name="Whitney A.M."/>
            <person name="Humrighouse B.W."/>
            <person name="Bell M."/>
            <person name="Holmens B."/>
            <person name="Steigerwalt A."/>
            <person name="Villarma A."/>
            <person name="Sheth M."/>
            <person name="Batra D."/>
            <person name="Pryor J."/>
            <person name="Bernardet J.-F."/>
            <person name="Hugo C."/>
            <person name="Kampfer P."/>
            <person name="Newman J."/>
            <person name="Mcquiston J.R."/>
        </authorList>
    </citation>
    <scope>NUCLEOTIDE SEQUENCE [LARGE SCALE GENOMIC DNA]</scope>
    <source>
        <strain evidence="3">H3056</strain>
    </source>
</reference>
<dbReference type="InterPro" id="IPR011051">
    <property type="entry name" value="RmlC_Cupin_sf"/>
</dbReference>
<dbReference type="RefSeq" id="WP_123265218.1">
    <property type="nucleotide sequence ID" value="NZ_RJUG01000002.1"/>
</dbReference>
<dbReference type="Gene3D" id="2.60.120.10">
    <property type="entry name" value="Jelly Rolls"/>
    <property type="match status" value="1"/>
</dbReference>
<gene>
    <name evidence="2" type="ORF">EGI11_04235</name>
</gene>
<comment type="similarity">
    <text evidence="1">Belongs to the cysteine dioxygenase family.</text>
</comment>
<sequence length="193" mass="22204">METPIGLQTLEQVLADLKAKNSLSFEEICDLLFTFHMKDFEELYQISALEVSPESCIRIPVLQGEFFAALKIWGVNYCSAIRDHVNYDTKIKVLKGSLTEIRYRENDNFIEYDSRATAGVDDILVEKTTDINSIINNSDDISVSIHVYRTPKFRLENVRIFDTEQRRIAHLSASATLCSWKMPESNFKKITQI</sequence>
<proteinExistence type="inferred from homology"/>
<reference evidence="3" key="1">
    <citation type="submission" date="2018-11" db="EMBL/GenBank/DDBJ databases">
        <title>Proposal to divide the Flavobacteriaceae and reorganize its genera based on Amino Acid Identity values calculated from whole genome sequences.</title>
        <authorList>
            <person name="Nicholson A.C."/>
            <person name="Gulvik C.A."/>
            <person name="Whitney A.M."/>
            <person name="Humrighouse B.W."/>
            <person name="Bell M."/>
            <person name="Holmes B."/>
            <person name="Steigerwalt A."/>
            <person name="Villarma A."/>
            <person name="Sheth M."/>
            <person name="Batra D."/>
            <person name="Pryor J."/>
            <person name="Bernardet J.-F."/>
            <person name="Hugo C."/>
            <person name="Kampfer P."/>
            <person name="Newman J."/>
            <person name="Mcquiston J.R."/>
        </authorList>
    </citation>
    <scope>NUCLEOTIDE SEQUENCE [LARGE SCALE GENOMIC DNA]</scope>
    <source>
        <strain evidence="3">H3056</strain>
    </source>
</reference>
<dbReference type="InterPro" id="IPR010300">
    <property type="entry name" value="CDO_1"/>
</dbReference>
<name>A0A3N0WY06_9FLAO</name>
<dbReference type="SUPFAM" id="SSF51182">
    <property type="entry name" value="RmlC-like cupins"/>
    <property type="match status" value="1"/>
</dbReference>
<evidence type="ECO:0000256" key="1">
    <source>
        <dbReference type="ARBA" id="ARBA00006622"/>
    </source>
</evidence>
<accession>A0A3N0WY06</accession>
<comment type="caution">
    <text evidence="2">The sequence shown here is derived from an EMBL/GenBank/DDBJ whole genome shotgun (WGS) entry which is preliminary data.</text>
</comment>
<dbReference type="EMBL" id="RJUG01000002">
    <property type="protein sequence ID" value="ROI09970.1"/>
    <property type="molecule type" value="Genomic_DNA"/>
</dbReference>